<evidence type="ECO:0000313" key="2">
    <source>
        <dbReference type="Proteomes" id="UP001326199"/>
    </source>
</evidence>
<protein>
    <submittedName>
        <fullName evidence="1">Uncharacterized protein</fullName>
    </submittedName>
</protein>
<reference evidence="1 2" key="1">
    <citation type="journal article" date="2023" name="bioRxiv">
        <title>High-quality genome assemblies of four members of thePodospora anserinaspecies complex.</title>
        <authorList>
            <person name="Ament-Velasquez S.L."/>
            <person name="Vogan A.A."/>
            <person name="Wallerman O."/>
            <person name="Hartmann F."/>
            <person name="Gautier V."/>
            <person name="Silar P."/>
            <person name="Giraud T."/>
            <person name="Johannesson H."/>
        </authorList>
    </citation>
    <scope>NUCLEOTIDE SEQUENCE [LARGE SCALE GENOMIC DNA]</scope>
    <source>
        <strain evidence="1 2">CBS 411.78</strain>
    </source>
</reference>
<dbReference type="RefSeq" id="XP_062768304.1">
    <property type="nucleotide sequence ID" value="XM_062905551.1"/>
</dbReference>
<keyword evidence="2" id="KW-1185">Reference proteome</keyword>
<dbReference type="GeneID" id="87925545"/>
<evidence type="ECO:0000313" key="1">
    <source>
        <dbReference type="EMBL" id="KAK4669634.1"/>
    </source>
</evidence>
<name>A0ABR0HNX5_9PEZI</name>
<dbReference type="EMBL" id="JAFFHB010000002">
    <property type="protein sequence ID" value="KAK4669634.1"/>
    <property type="molecule type" value="Genomic_DNA"/>
</dbReference>
<organism evidence="1 2">
    <name type="scientific">Podospora pseudopauciseta</name>
    <dbReference type="NCBI Taxonomy" id="2093780"/>
    <lineage>
        <taxon>Eukaryota</taxon>
        <taxon>Fungi</taxon>
        <taxon>Dikarya</taxon>
        <taxon>Ascomycota</taxon>
        <taxon>Pezizomycotina</taxon>
        <taxon>Sordariomycetes</taxon>
        <taxon>Sordariomycetidae</taxon>
        <taxon>Sordariales</taxon>
        <taxon>Podosporaceae</taxon>
        <taxon>Podospora</taxon>
    </lineage>
</organism>
<accession>A0ABR0HNX5</accession>
<comment type="caution">
    <text evidence="1">The sequence shown here is derived from an EMBL/GenBank/DDBJ whole genome shotgun (WGS) entry which is preliminary data.</text>
</comment>
<sequence>MACCSQWTAIMTGEDGASAITSAPEMLNQASQPTTNHRTRWLRRMATRSLCEVGILGWKVGLIFARSAILV</sequence>
<gene>
    <name evidence="1" type="ORF">QC763_0034550</name>
</gene>
<dbReference type="Proteomes" id="UP001326199">
    <property type="component" value="Unassembled WGS sequence"/>
</dbReference>
<proteinExistence type="predicted"/>